<dbReference type="RefSeq" id="WP_274323633.1">
    <property type="nucleotide sequence ID" value="NZ_CP118158.1"/>
</dbReference>
<dbReference type="NCBIfam" id="TIGR04088">
    <property type="entry name" value="cognate_SipW"/>
    <property type="match status" value="1"/>
</dbReference>
<gene>
    <name evidence="3" type="ORF">ACFQMA_22380</name>
</gene>
<name>A0ABD5YB64_9EURY</name>
<evidence type="ECO:0000256" key="1">
    <source>
        <dbReference type="SAM" id="MobiDB-lite"/>
    </source>
</evidence>
<dbReference type="GeneID" id="78822916"/>
<proteinExistence type="predicted"/>
<protein>
    <submittedName>
        <fullName evidence="3">TasA family protein</fullName>
    </submittedName>
</protein>
<dbReference type="Proteomes" id="UP001596432">
    <property type="component" value="Unassembled WGS sequence"/>
</dbReference>
<keyword evidence="4" id="KW-1185">Reference proteome</keyword>
<dbReference type="InterPro" id="IPR023833">
    <property type="entry name" value="Signal_pept_SipW-depend-type"/>
</dbReference>
<keyword evidence="2" id="KW-0812">Transmembrane</keyword>
<keyword evidence="2" id="KW-1133">Transmembrane helix</keyword>
<keyword evidence="2" id="KW-0472">Membrane</keyword>
<feature type="compositionally biased region" description="Polar residues" evidence="1">
    <location>
        <begin position="100"/>
        <end position="119"/>
    </location>
</feature>
<organism evidence="3 4">
    <name type="scientific">Halosimplex aquaticum</name>
    <dbReference type="NCBI Taxonomy" id="3026162"/>
    <lineage>
        <taxon>Archaea</taxon>
        <taxon>Methanobacteriati</taxon>
        <taxon>Methanobacteriota</taxon>
        <taxon>Stenosarchaea group</taxon>
        <taxon>Halobacteria</taxon>
        <taxon>Halobacteriales</taxon>
        <taxon>Haloarculaceae</taxon>
        <taxon>Halosimplex</taxon>
    </lineage>
</organism>
<evidence type="ECO:0000313" key="4">
    <source>
        <dbReference type="Proteomes" id="UP001596432"/>
    </source>
</evidence>
<feature type="transmembrane region" description="Helical" evidence="2">
    <location>
        <begin position="15"/>
        <end position="37"/>
    </location>
</feature>
<evidence type="ECO:0000313" key="3">
    <source>
        <dbReference type="EMBL" id="MFC7142570.1"/>
    </source>
</evidence>
<dbReference type="Pfam" id="PF12389">
    <property type="entry name" value="Peptidase_M73"/>
    <property type="match status" value="1"/>
</dbReference>
<reference evidence="3 4" key="1">
    <citation type="journal article" date="2019" name="Int. J. Syst. Evol. Microbiol.">
        <title>The Global Catalogue of Microorganisms (GCM) 10K type strain sequencing project: providing services to taxonomists for standard genome sequencing and annotation.</title>
        <authorList>
            <consortium name="The Broad Institute Genomics Platform"/>
            <consortium name="The Broad Institute Genome Sequencing Center for Infectious Disease"/>
            <person name="Wu L."/>
            <person name="Ma J."/>
        </authorList>
    </citation>
    <scope>NUCLEOTIDE SEQUENCE [LARGE SCALE GENOMIC DNA]</scope>
    <source>
        <strain evidence="3 4">XZYJT29</strain>
    </source>
</reference>
<dbReference type="InterPro" id="IPR022121">
    <property type="entry name" value="Peptidase_M73_camelysin"/>
</dbReference>
<accession>A0ABD5YB64</accession>
<dbReference type="PROSITE" id="PS51318">
    <property type="entry name" value="TAT"/>
    <property type="match status" value="1"/>
</dbReference>
<sequence>MSDDESKIELNRRRVLGGIVTVGAAAAAAGAGTFAYFSDSEASNDNQVSAGTLDLTPESGSLATFAFSEVKPGATKGPHSWTLNNAGSIDGSLDVDVTVNNNSGVDDGSSGTPANSTDVSESDLAKAIEVTTLSYGGADITGQISGSTTGPSGYFTAGSSYTSLYDLANNTHADGSGDGESDGGNDLIDLADPGSGTDFKIAVKLRSEAGNDFQADGLDVAFTFMLNQNGGQ</sequence>
<dbReference type="AlphaFoldDB" id="A0ABD5YB64"/>
<comment type="caution">
    <text evidence="3">The sequence shown here is derived from an EMBL/GenBank/DDBJ whole genome shotgun (WGS) entry which is preliminary data.</text>
</comment>
<dbReference type="EMBL" id="JBHTAS010000001">
    <property type="protein sequence ID" value="MFC7142570.1"/>
    <property type="molecule type" value="Genomic_DNA"/>
</dbReference>
<feature type="region of interest" description="Disordered" evidence="1">
    <location>
        <begin position="100"/>
        <end position="121"/>
    </location>
</feature>
<dbReference type="InterPro" id="IPR006311">
    <property type="entry name" value="TAT_signal"/>
</dbReference>
<evidence type="ECO:0000256" key="2">
    <source>
        <dbReference type="SAM" id="Phobius"/>
    </source>
</evidence>